<dbReference type="PANTHER" id="PTHR37577:SF1">
    <property type="entry name" value="INTEGRAL MEMBRANE PROTEIN"/>
    <property type="match status" value="1"/>
</dbReference>
<protein>
    <submittedName>
        <fullName evidence="2">Uncharacterized protein</fullName>
    </submittedName>
</protein>
<evidence type="ECO:0000313" key="2">
    <source>
        <dbReference type="EMBL" id="EXA53646.1"/>
    </source>
</evidence>
<feature type="transmembrane region" description="Helical" evidence="1">
    <location>
        <begin position="412"/>
        <end position="433"/>
    </location>
</feature>
<feature type="transmembrane region" description="Helical" evidence="1">
    <location>
        <begin position="210"/>
        <end position="231"/>
    </location>
</feature>
<feature type="transmembrane region" description="Helical" evidence="1">
    <location>
        <begin position="179"/>
        <end position="198"/>
    </location>
</feature>
<dbReference type="OrthoDB" id="5427664at2759"/>
<organism evidence="2">
    <name type="scientific">Fusarium oxysporum f. sp. pisi HDV247</name>
    <dbReference type="NCBI Taxonomy" id="1080344"/>
    <lineage>
        <taxon>Eukaryota</taxon>
        <taxon>Fungi</taxon>
        <taxon>Dikarya</taxon>
        <taxon>Ascomycota</taxon>
        <taxon>Pezizomycotina</taxon>
        <taxon>Sordariomycetes</taxon>
        <taxon>Hypocreomycetidae</taxon>
        <taxon>Hypocreales</taxon>
        <taxon>Nectriaceae</taxon>
        <taxon>Fusarium</taxon>
        <taxon>Fusarium oxysporum species complex</taxon>
    </lineage>
</organism>
<feature type="transmembrane region" description="Helical" evidence="1">
    <location>
        <begin position="31"/>
        <end position="54"/>
    </location>
</feature>
<accession>W9QER9</accession>
<dbReference type="InterPro" id="IPR053018">
    <property type="entry name" value="Elsinochrome_Biosynth-Asso"/>
</dbReference>
<proteinExistence type="predicted"/>
<dbReference type="HOGENOM" id="CLU_046440_0_0_1"/>
<dbReference type="PANTHER" id="PTHR37577">
    <property type="entry name" value="INTEGRAL MEMBRANE PROTEIN"/>
    <property type="match status" value="1"/>
</dbReference>
<reference evidence="2" key="1">
    <citation type="submission" date="2011-10" db="EMBL/GenBank/DDBJ databases">
        <title>The Genome Sequence of Fusarium oxysporum HDV247.</title>
        <authorList>
            <consortium name="The Broad Institute Genome Sequencing Platform"/>
            <person name="Ma L.-J."/>
            <person name="Gale L.R."/>
            <person name="Schwartz D.C."/>
            <person name="Zhou S."/>
            <person name="Corby-Kistler H."/>
            <person name="Young S.K."/>
            <person name="Zeng Q."/>
            <person name="Gargeya S."/>
            <person name="Fitzgerald M."/>
            <person name="Haas B."/>
            <person name="Abouelleil A."/>
            <person name="Alvarado L."/>
            <person name="Arachchi H.M."/>
            <person name="Berlin A."/>
            <person name="Brown A."/>
            <person name="Chapman S.B."/>
            <person name="Chen Z."/>
            <person name="Dunbar C."/>
            <person name="Freedman E."/>
            <person name="Gearin G."/>
            <person name="Goldberg J."/>
            <person name="Griggs A."/>
            <person name="Gujja S."/>
            <person name="Heiman D."/>
            <person name="Howarth C."/>
            <person name="Larson L."/>
            <person name="Lui A."/>
            <person name="MacDonald P.J.P."/>
            <person name="Montmayeur A."/>
            <person name="Murphy C."/>
            <person name="Neiman D."/>
            <person name="Pearson M."/>
            <person name="Priest M."/>
            <person name="Roberts A."/>
            <person name="Saif S."/>
            <person name="Shea T."/>
            <person name="Shenoy N."/>
            <person name="Sisk P."/>
            <person name="Stolte C."/>
            <person name="Sykes S."/>
            <person name="Wortman J."/>
            <person name="Nusbaum C."/>
            <person name="Birren B."/>
        </authorList>
    </citation>
    <scope>NUCLEOTIDE SEQUENCE [LARGE SCALE GENOMIC DNA]</scope>
    <source>
        <strain evidence="2">HDV247</strain>
    </source>
</reference>
<evidence type="ECO:0000256" key="1">
    <source>
        <dbReference type="SAM" id="Phobius"/>
    </source>
</evidence>
<dbReference type="EMBL" id="JH650968">
    <property type="protein sequence ID" value="EXA53646.1"/>
    <property type="molecule type" value="Genomic_DNA"/>
</dbReference>
<reference evidence="2" key="2">
    <citation type="submission" date="2012-05" db="EMBL/GenBank/DDBJ databases">
        <title>Annotation of the Genome Sequence of Fusarium oxysporum HDV247.</title>
        <authorList>
            <consortium name="The Broad Institute Genomics Platform"/>
            <person name="Ma L.-J."/>
            <person name="Corby-Kistler H."/>
            <person name="Broz K."/>
            <person name="Gale L.R."/>
            <person name="Jonkers W."/>
            <person name="O'Donnell K."/>
            <person name="Ploetz R."/>
            <person name="Steinberg C."/>
            <person name="Schwartz D.C."/>
            <person name="VanEtten H."/>
            <person name="Zhou S."/>
            <person name="Young S.K."/>
            <person name="Zeng Q."/>
            <person name="Gargeya S."/>
            <person name="Fitzgerald M."/>
            <person name="Abouelleil A."/>
            <person name="Alvarado L."/>
            <person name="Chapman S.B."/>
            <person name="Gainer-Dewar J."/>
            <person name="Goldberg J."/>
            <person name="Griggs A."/>
            <person name="Gujja S."/>
            <person name="Hansen M."/>
            <person name="Howarth C."/>
            <person name="Imamovic A."/>
            <person name="Ireland A."/>
            <person name="Larimer J."/>
            <person name="McCowan C."/>
            <person name="Murphy C."/>
            <person name="Pearson M."/>
            <person name="Poon T.W."/>
            <person name="Priest M."/>
            <person name="Roberts A."/>
            <person name="Saif S."/>
            <person name="Shea T."/>
            <person name="Sykes S."/>
            <person name="Wortman J."/>
            <person name="Nusbaum C."/>
            <person name="Birren B."/>
        </authorList>
    </citation>
    <scope>NUCLEOTIDE SEQUENCE</scope>
    <source>
        <strain evidence="2">HDV247</strain>
    </source>
</reference>
<gene>
    <name evidence="2" type="ORF">FOVG_01382</name>
</gene>
<keyword evidence="1" id="KW-1133">Transmembrane helix</keyword>
<feature type="transmembrane region" description="Helical" evidence="1">
    <location>
        <begin position="146"/>
        <end position="167"/>
    </location>
</feature>
<feature type="transmembrane region" description="Helical" evidence="1">
    <location>
        <begin position="260"/>
        <end position="278"/>
    </location>
</feature>
<dbReference type="Proteomes" id="UP000030751">
    <property type="component" value="Unassembled WGS sequence"/>
</dbReference>
<keyword evidence="1" id="KW-0472">Membrane</keyword>
<keyword evidence="1" id="KW-0812">Transmembrane</keyword>
<sequence>MNECFAFAVEHFFTLCAFVMACHDVGSTNPHIAGSGIVISFAFQAGLSLVLSLWSLSLWGSAHSSWITDIGPLLLEPTVDGFNLRRLLQVAASIKSPDGKARRLLQIFMPGLAGQPIEDQDDDATSPSSWVEGVHWACKKRAIDKVLATISDLQIMNALAILLAALIQHQSMSLYHLHIVYDTASFTGISVCASLINVSTSKDELKRTRAIPLALFVVAYVSFSVIFGIQLARWDEGLPGRCYNTQFVASPSTAHPLGDYIYLGITCLYSVSALLSCYRSSIASPSLVRLFSRSSPTSLLPTTSHTTLESSSSSVPPIFENRFWAKFSWFIDAKNFDFRIVVSCGIGYGMSQVLHFVAAYFALLVHEKPEYRVWAIVPLAMGQYPLHLYMVIALRVGNESLLSGDSENTWGFGQIVALILCAATLLGCVRGVSEYRKTLQLQRNFEESEVVQDGQVQAVRTERRRRNSY</sequence>
<dbReference type="AlphaFoldDB" id="W9QER9"/>
<name>W9QER9_FUSOX</name>